<dbReference type="Pfam" id="PF16757">
    <property type="entry name" value="Fucosidase_C"/>
    <property type="match status" value="1"/>
</dbReference>
<dbReference type="InterPro" id="IPR013780">
    <property type="entry name" value="Glyco_hydro_b"/>
</dbReference>
<evidence type="ECO:0000256" key="2">
    <source>
        <dbReference type="ARBA" id="ARBA00007951"/>
    </source>
</evidence>
<gene>
    <name evidence="11" type="ORF">GMA64_06235</name>
    <name evidence="10" type="ORF">GMA92_02145</name>
</gene>
<proteinExistence type="inferred from homology"/>
<dbReference type="Proteomes" id="UP000487649">
    <property type="component" value="Unassembled WGS sequence"/>
</dbReference>
<dbReference type="Gene3D" id="3.20.20.80">
    <property type="entry name" value="Glycosidases"/>
    <property type="match status" value="1"/>
</dbReference>
<evidence type="ECO:0000313" key="10">
    <source>
        <dbReference type="EMBL" id="MTK20239.1"/>
    </source>
</evidence>
<dbReference type="EC" id="3.2.1.51" evidence="3"/>
<evidence type="ECO:0000256" key="7">
    <source>
        <dbReference type="PIRSR" id="PIRSR001092-1"/>
    </source>
</evidence>
<dbReference type="PANTHER" id="PTHR10030:SF37">
    <property type="entry name" value="ALPHA-L-FUCOSIDASE-RELATED"/>
    <property type="match status" value="1"/>
</dbReference>
<evidence type="ECO:0000256" key="3">
    <source>
        <dbReference type="ARBA" id="ARBA00012662"/>
    </source>
</evidence>
<evidence type="ECO:0000256" key="6">
    <source>
        <dbReference type="ARBA" id="ARBA00023295"/>
    </source>
</evidence>
<dbReference type="InterPro" id="IPR000933">
    <property type="entry name" value="Glyco_hydro_29"/>
</dbReference>
<evidence type="ECO:0000256" key="1">
    <source>
        <dbReference type="ARBA" id="ARBA00004071"/>
    </source>
</evidence>
<evidence type="ECO:0000259" key="9">
    <source>
        <dbReference type="Pfam" id="PF16757"/>
    </source>
</evidence>
<evidence type="ECO:0000313" key="12">
    <source>
        <dbReference type="Proteomes" id="UP000487649"/>
    </source>
</evidence>
<dbReference type="InterPro" id="IPR031919">
    <property type="entry name" value="Fucosidase_C"/>
</dbReference>
<organism evidence="11">
    <name type="scientific">Turicibacter sanguinis</name>
    <dbReference type="NCBI Taxonomy" id="154288"/>
    <lineage>
        <taxon>Bacteria</taxon>
        <taxon>Bacillati</taxon>
        <taxon>Bacillota</taxon>
        <taxon>Erysipelotrichia</taxon>
        <taxon>Erysipelotrichales</taxon>
        <taxon>Turicibacteraceae</taxon>
        <taxon>Turicibacter</taxon>
    </lineage>
</organism>
<dbReference type="EMBL" id="WMQE01000003">
    <property type="protein sequence ID" value="MTK20239.1"/>
    <property type="molecule type" value="Genomic_DNA"/>
</dbReference>
<dbReference type="EMBL" id="WMQV01000010">
    <property type="protein sequence ID" value="MTL94119.1"/>
    <property type="molecule type" value="Genomic_DNA"/>
</dbReference>
<dbReference type="InterPro" id="IPR057739">
    <property type="entry name" value="Glyco_hydro_29_N"/>
</dbReference>
<dbReference type="PRINTS" id="PR00741">
    <property type="entry name" value="GLHYDRLASE29"/>
</dbReference>
<dbReference type="AlphaFoldDB" id="A0A6G2CN23"/>
<dbReference type="SUPFAM" id="SSF51445">
    <property type="entry name" value="(Trans)glycosidases"/>
    <property type="match status" value="1"/>
</dbReference>
<dbReference type="SMART" id="SM00812">
    <property type="entry name" value="Alpha_L_fucos"/>
    <property type="match status" value="1"/>
</dbReference>
<comment type="caution">
    <text evidence="11">The sequence shown here is derived from an EMBL/GenBank/DDBJ whole genome shotgun (WGS) entry which is preliminary data.</text>
</comment>
<accession>A0A6G2CN23</accession>
<keyword evidence="5" id="KW-0378">Hydrolase</keyword>
<dbReference type="GO" id="GO:0004560">
    <property type="term" value="F:alpha-L-fucosidase activity"/>
    <property type="evidence" value="ECO:0007669"/>
    <property type="project" value="InterPro"/>
</dbReference>
<sequence>MDKQSYLKLIDKVIEQGPFKDTWESLEQYDVAKWYQKAKFGIFIHWGLYSIPAFGSEWYSRNMYIQGSKEYEHHIKTYGPQKEFGYKDFIPMFKAEKFDPEVWADLFEKAGARYVMPVAEHHDGFQMYKSDLSPFNSYEMGPKRDILGELSQAFEKRGIKACASSHRIEHWFFMGEGKKFDSDINDSLACGDFYWPAMPEPDHYDLFSEPTPTKEFLEDWLLRCCELVDKYRPKLIYFDWWIQHHAVKPYLKKFAAYYYNRAHEWNEEVAINYKNDAFMFGSAVIDMERGQFNEPKPNLWQSCTSVARNSWGYTEDNDYKTANEIICDLVDIVSKNGCLLLNIGPKGDGSIPEEDKKLLLEIGDWLKINGQAIYDSKVWRYASEGPTKVSEGQFSDTTSKKFTPKDIRYTVNNNAIYATVLNYPENGQVKLTSFAKKDPCFVPCFHGIIKDIVALGFDEKIKWNHSTDALEISTTTIQSELPVVFKIILD</sequence>
<comment type="function">
    <text evidence="1">Alpha-L-fucosidase is responsible for hydrolyzing the alpha-1,6-linked fucose joined to the reducing-end N-acetylglucosamine of the carbohydrate moieties of glycoproteins.</text>
</comment>
<evidence type="ECO:0000256" key="5">
    <source>
        <dbReference type="ARBA" id="ARBA00022801"/>
    </source>
</evidence>
<dbReference type="GO" id="GO:0005764">
    <property type="term" value="C:lysosome"/>
    <property type="evidence" value="ECO:0007669"/>
    <property type="project" value="TreeGrafter"/>
</dbReference>
<dbReference type="RefSeq" id="WP_006784504.1">
    <property type="nucleotide sequence ID" value="NZ_JAMQUV010000011.1"/>
</dbReference>
<dbReference type="PANTHER" id="PTHR10030">
    <property type="entry name" value="ALPHA-L-FUCOSIDASE"/>
    <property type="match status" value="1"/>
</dbReference>
<dbReference type="InterPro" id="IPR016286">
    <property type="entry name" value="FUC_metazoa-typ"/>
</dbReference>
<keyword evidence="4" id="KW-0732">Signal</keyword>
<evidence type="ECO:0000256" key="4">
    <source>
        <dbReference type="ARBA" id="ARBA00022729"/>
    </source>
</evidence>
<name>A0A6G2CN23_9FIRM</name>
<keyword evidence="6" id="KW-0326">Glycosidase</keyword>
<dbReference type="InterPro" id="IPR017853">
    <property type="entry name" value="GH"/>
</dbReference>
<evidence type="ECO:0000259" key="8">
    <source>
        <dbReference type="Pfam" id="PF01120"/>
    </source>
</evidence>
<comment type="similarity">
    <text evidence="2">Belongs to the glycosyl hydrolase 29 family.</text>
</comment>
<dbReference type="Gene3D" id="2.60.40.1180">
    <property type="entry name" value="Golgi alpha-mannosidase II"/>
    <property type="match status" value="1"/>
</dbReference>
<feature type="domain" description="Glycoside hydrolase family 29 N-terminal" evidence="8">
    <location>
        <begin position="13"/>
        <end position="371"/>
    </location>
</feature>
<dbReference type="GO" id="GO:0016139">
    <property type="term" value="P:glycoside catabolic process"/>
    <property type="evidence" value="ECO:0007669"/>
    <property type="project" value="TreeGrafter"/>
</dbReference>
<feature type="site" description="May be important for catalysis" evidence="7">
    <location>
        <position position="303"/>
    </location>
</feature>
<feature type="domain" description="Alpha-L-fucosidase C-terminal" evidence="9">
    <location>
        <begin position="404"/>
        <end position="476"/>
    </location>
</feature>
<dbReference type="PIRSF" id="PIRSF001092">
    <property type="entry name" value="Alpha-L-fucosidase"/>
    <property type="match status" value="1"/>
</dbReference>
<dbReference type="GO" id="GO:0006004">
    <property type="term" value="P:fucose metabolic process"/>
    <property type="evidence" value="ECO:0007669"/>
    <property type="project" value="InterPro"/>
</dbReference>
<dbReference type="Pfam" id="PF01120">
    <property type="entry name" value="Alpha_L_fucos"/>
    <property type="match status" value="1"/>
</dbReference>
<protein>
    <recommendedName>
        <fullName evidence="3">alpha-L-fucosidase</fullName>
        <ecNumber evidence="3">3.2.1.51</ecNumber>
    </recommendedName>
</protein>
<reference evidence="11 12" key="1">
    <citation type="journal article" date="2019" name="Nat. Med.">
        <title>A library of human gut bacterial isolates paired with longitudinal multiomics data enables mechanistic microbiome research.</title>
        <authorList>
            <person name="Poyet M."/>
            <person name="Groussin M."/>
            <person name="Gibbons S.M."/>
            <person name="Avila-Pacheco J."/>
            <person name="Jiang X."/>
            <person name="Kearney S.M."/>
            <person name="Perrotta A.R."/>
            <person name="Berdy B."/>
            <person name="Zhao S."/>
            <person name="Lieberman T.D."/>
            <person name="Swanson P.K."/>
            <person name="Smith M."/>
            <person name="Roesemann S."/>
            <person name="Alexander J.E."/>
            <person name="Rich S.A."/>
            <person name="Livny J."/>
            <person name="Vlamakis H."/>
            <person name="Clish C."/>
            <person name="Bullock K."/>
            <person name="Deik A."/>
            <person name="Scott J."/>
            <person name="Pierce K.A."/>
            <person name="Xavier R.J."/>
            <person name="Alm E.J."/>
        </authorList>
    </citation>
    <scope>NUCLEOTIDE SEQUENCE</scope>
    <source>
        <strain evidence="11">BIOML-A179</strain>
        <strain evidence="10 12">BIOML-A198</strain>
    </source>
</reference>
<dbReference type="FunFam" id="3.20.20.80:FF:000158">
    <property type="entry name" value="Exported alpha-L-fucosidase"/>
    <property type="match status" value="1"/>
</dbReference>
<evidence type="ECO:0000313" key="11">
    <source>
        <dbReference type="EMBL" id="MTL94119.1"/>
    </source>
</evidence>